<dbReference type="AlphaFoldDB" id="A0AAN6RZD0"/>
<evidence type="ECO:0000313" key="3">
    <source>
        <dbReference type="Proteomes" id="UP001303473"/>
    </source>
</evidence>
<gene>
    <name evidence="2" type="ORF">QBC46DRAFT_454202</name>
</gene>
<name>A0AAN6RZD0_9PEZI</name>
<reference evidence="3" key="1">
    <citation type="journal article" date="2023" name="Mol. Phylogenet. Evol.">
        <title>Genome-scale phylogeny and comparative genomics of the fungal order Sordariales.</title>
        <authorList>
            <person name="Hensen N."/>
            <person name="Bonometti L."/>
            <person name="Westerberg I."/>
            <person name="Brannstrom I.O."/>
            <person name="Guillou S."/>
            <person name="Cros-Aarteil S."/>
            <person name="Calhoun S."/>
            <person name="Haridas S."/>
            <person name="Kuo A."/>
            <person name="Mondo S."/>
            <person name="Pangilinan J."/>
            <person name="Riley R."/>
            <person name="LaButti K."/>
            <person name="Andreopoulos B."/>
            <person name="Lipzen A."/>
            <person name="Chen C."/>
            <person name="Yan M."/>
            <person name="Daum C."/>
            <person name="Ng V."/>
            <person name="Clum A."/>
            <person name="Steindorff A."/>
            <person name="Ohm R.A."/>
            <person name="Martin F."/>
            <person name="Silar P."/>
            <person name="Natvig D.O."/>
            <person name="Lalanne C."/>
            <person name="Gautier V."/>
            <person name="Ament-Velasquez S.L."/>
            <person name="Kruys A."/>
            <person name="Hutchinson M.I."/>
            <person name="Powell A.J."/>
            <person name="Barry K."/>
            <person name="Miller A.N."/>
            <person name="Grigoriev I.V."/>
            <person name="Debuchy R."/>
            <person name="Gladieux P."/>
            <person name="Hiltunen Thoren M."/>
            <person name="Johannesson H."/>
        </authorList>
    </citation>
    <scope>NUCLEOTIDE SEQUENCE [LARGE SCALE GENOMIC DNA]</scope>
    <source>
        <strain evidence="3">CBS 340.73</strain>
    </source>
</reference>
<dbReference type="EMBL" id="MU853992">
    <property type="protein sequence ID" value="KAK3934413.1"/>
    <property type="molecule type" value="Genomic_DNA"/>
</dbReference>
<organism evidence="2 3">
    <name type="scientific">Diplogelasinospora grovesii</name>
    <dbReference type="NCBI Taxonomy" id="303347"/>
    <lineage>
        <taxon>Eukaryota</taxon>
        <taxon>Fungi</taxon>
        <taxon>Dikarya</taxon>
        <taxon>Ascomycota</taxon>
        <taxon>Pezizomycotina</taxon>
        <taxon>Sordariomycetes</taxon>
        <taxon>Sordariomycetidae</taxon>
        <taxon>Sordariales</taxon>
        <taxon>Diplogelasinosporaceae</taxon>
        <taxon>Diplogelasinospora</taxon>
    </lineage>
</organism>
<proteinExistence type="predicted"/>
<evidence type="ECO:0000313" key="2">
    <source>
        <dbReference type="EMBL" id="KAK3934413.1"/>
    </source>
</evidence>
<protein>
    <submittedName>
        <fullName evidence="2">Uncharacterized protein</fullName>
    </submittedName>
</protein>
<evidence type="ECO:0000256" key="1">
    <source>
        <dbReference type="SAM" id="MobiDB-lite"/>
    </source>
</evidence>
<accession>A0AAN6RZD0</accession>
<sequence>MMSNRAKRKHSWSFLAVLREGSVRHCLASCKRHLKPQKLSRAFCHRTTCRKARAAAGLSPWYARVVQVLQLPAAFDAGQPMAIQDVNTAPTVTVVMGRIRGVGWVLAVKWRDTVTSSKPGNEAFNRDSLPNSAPCRPSSDELRDTRPKIQGQEAPCLPLTRPGKATPRCPRRQTAASLPYSGDDFVLDARRLCALRKGRQPPRSMPDRARGVTLTTKEDLWTSPRIKMPACLPQCIPGALHEACRRASGMWSLDSKVKKEVSGGVQTDDTLPLYAASRQAAKNKVYHAQAAAESRRLVACRPDRDSLLSGMSPRSSAAASGCLLGRGQAGYLFLSDRETAVSRRSRSVAPSHARAYAEMSPRALRLISLRTSRDVLCRFLPSSANRPSYQRKAPLFDTSSYLVQLGQSVGGSGDCRELQLKGWAQAQPRYPLHGLARKFLVVLCVHSFEVPACIRAVTAYVKD</sequence>
<comment type="caution">
    <text evidence="2">The sequence shown here is derived from an EMBL/GenBank/DDBJ whole genome shotgun (WGS) entry which is preliminary data.</text>
</comment>
<dbReference type="Proteomes" id="UP001303473">
    <property type="component" value="Unassembled WGS sequence"/>
</dbReference>
<keyword evidence="3" id="KW-1185">Reference proteome</keyword>
<feature type="region of interest" description="Disordered" evidence="1">
    <location>
        <begin position="116"/>
        <end position="170"/>
    </location>
</feature>
<feature type="compositionally biased region" description="Basic and acidic residues" evidence="1">
    <location>
        <begin position="138"/>
        <end position="147"/>
    </location>
</feature>